<dbReference type="SUPFAM" id="SSF103473">
    <property type="entry name" value="MFS general substrate transporter"/>
    <property type="match status" value="1"/>
</dbReference>
<comment type="subcellular location">
    <subcellularLocation>
        <location evidence="1">Cell membrane</location>
        <topology evidence="1">Multi-pass membrane protein</topology>
    </subcellularLocation>
</comment>
<dbReference type="PANTHER" id="PTHR43266:SF2">
    <property type="entry name" value="MAJOR FACILITATOR SUPERFAMILY (MFS) PROFILE DOMAIN-CONTAINING PROTEIN"/>
    <property type="match status" value="1"/>
</dbReference>
<sequence length="440" mass="48967">MASQFTLFRSRRFTPMFFTQFLGAFNDNFFKQALLLLLTYSAAAKLGSSVSLLNNLAAMLFILPFFLFSALAGQLADKYEKSRLTVYIKVLEIVIMILAAFGLIFEIYWLLFVALFLLGAQSTFFGPIKYAYLPQAMHKDELVGANALFQTGTSLSILLGMIVAGVFTQLDNHLYWVSAMALLIAGLGLLSSKFVPHTPAVEPDMKINWNIFSTSMDTIKYLYSLPLLFFIILGNSWFWFYGATFLTQTPEFSKVILNGNESVVIFLLTLFSVGVSAGSLICKTLTKNQVSFKLLPFGIAGLSIFAIDLYFSLSALNINSSALLGISELSQMSGSWRVFADLFFLGFSGGLYIVPLYAAMQAYSPITHRARVIGANNIFNAIFMVTSAIFAIVILNLLKLSLPQLFLVTGVLNIVFGVFLYFKLKRYKDTMQIQQDALIM</sequence>
<keyword evidence="2" id="KW-0813">Transport</keyword>
<proteinExistence type="predicted"/>
<dbReference type="PRINTS" id="PR01988">
    <property type="entry name" value="EXPORTERBACE"/>
</dbReference>
<feature type="transmembrane region" description="Helical" evidence="7">
    <location>
        <begin position="53"/>
        <end position="72"/>
    </location>
</feature>
<dbReference type="Pfam" id="PF07690">
    <property type="entry name" value="MFS_1"/>
    <property type="match status" value="1"/>
</dbReference>
<evidence type="ECO:0000313" key="10">
    <source>
        <dbReference type="Proteomes" id="UP000188357"/>
    </source>
</evidence>
<dbReference type="InterPro" id="IPR020846">
    <property type="entry name" value="MFS_dom"/>
</dbReference>
<dbReference type="GO" id="GO:0005886">
    <property type="term" value="C:plasma membrane"/>
    <property type="evidence" value="ECO:0007669"/>
    <property type="project" value="UniProtKB-SubCell"/>
</dbReference>
<accession>A0A1R4GU52</accession>
<feature type="transmembrane region" description="Helical" evidence="7">
    <location>
        <begin position="107"/>
        <end position="126"/>
    </location>
</feature>
<evidence type="ECO:0000256" key="3">
    <source>
        <dbReference type="ARBA" id="ARBA00022475"/>
    </source>
</evidence>
<dbReference type="AlphaFoldDB" id="A0A1R4GU52"/>
<dbReference type="Gene3D" id="1.20.1250.20">
    <property type="entry name" value="MFS general substrate transporter like domains"/>
    <property type="match status" value="1"/>
</dbReference>
<feature type="transmembrane region" description="Helical" evidence="7">
    <location>
        <begin position="404"/>
        <end position="422"/>
    </location>
</feature>
<dbReference type="GO" id="GO:0022857">
    <property type="term" value="F:transmembrane transporter activity"/>
    <property type="evidence" value="ECO:0007669"/>
    <property type="project" value="InterPro"/>
</dbReference>
<dbReference type="STRING" id="1945521.A1232T_01289"/>
<evidence type="ECO:0000256" key="2">
    <source>
        <dbReference type="ARBA" id="ARBA00022448"/>
    </source>
</evidence>
<evidence type="ECO:0000256" key="5">
    <source>
        <dbReference type="ARBA" id="ARBA00022989"/>
    </source>
</evidence>
<keyword evidence="5 7" id="KW-1133">Transmembrane helix</keyword>
<feature type="transmembrane region" description="Helical" evidence="7">
    <location>
        <begin position="173"/>
        <end position="190"/>
    </location>
</feature>
<evidence type="ECO:0000259" key="8">
    <source>
        <dbReference type="PROSITE" id="PS50850"/>
    </source>
</evidence>
<feature type="transmembrane region" description="Helical" evidence="7">
    <location>
        <begin position="84"/>
        <end position="101"/>
    </location>
</feature>
<organism evidence="9 10">
    <name type="scientific">Psychrobacter piechaudii</name>
    <dbReference type="NCBI Taxonomy" id="1945521"/>
    <lineage>
        <taxon>Bacteria</taxon>
        <taxon>Pseudomonadati</taxon>
        <taxon>Pseudomonadota</taxon>
        <taxon>Gammaproteobacteria</taxon>
        <taxon>Moraxellales</taxon>
        <taxon>Moraxellaceae</taxon>
        <taxon>Psychrobacter</taxon>
    </lineage>
</organism>
<keyword evidence="4 7" id="KW-0812">Transmembrane</keyword>
<feature type="transmembrane region" description="Helical" evidence="7">
    <location>
        <begin position="378"/>
        <end position="398"/>
    </location>
</feature>
<feature type="transmembrane region" description="Helical" evidence="7">
    <location>
        <begin position="294"/>
        <end position="318"/>
    </location>
</feature>
<evidence type="ECO:0000256" key="1">
    <source>
        <dbReference type="ARBA" id="ARBA00004651"/>
    </source>
</evidence>
<protein>
    <submittedName>
        <fullName evidence="9">Lysophospholipid transporter LplT</fullName>
    </submittedName>
</protein>
<dbReference type="RefSeq" id="WP_077451044.1">
    <property type="nucleotide sequence ID" value="NZ_FUGE01000130.1"/>
</dbReference>
<dbReference type="PROSITE" id="PS50850">
    <property type="entry name" value="MFS"/>
    <property type="match status" value="1"/>
</dbReference>
<keyword evidence="10" id="KW-1185">Reference proteome</keyword>
<keyword evidence="3" id="KW-1003">Cell membrane</keyword>
<dbReference type="CDD" id="cd06173">
    <property type="entry name" value="MFS_MefA_like"/>
    <property type="match status" value="1"/>
</dbReference>
<dbReference type="OrthoDB" id="9803968at2"/>
<evidence type="ECO:0000256" key="4">
    <source>
        <dbReference type="ARBA" id="ARBA00022692"/>
    </source>
</evidence>
<name>A0A1R4GU52_9GAMM</name>
<dbReference type="InterPro" id="IPR011701">
    <property type="entry name" value="MFS"/>
</dbReference>
<evidence type="ECO:0000256" key="6">
    <source>
        <dbReference type="ARBA" id="ARBA00023136"/>
    </source>
</evidence>
<gene>
    <name evidence="9" type="primary">lplT</name>
    <name evidence="9" type="ORF">A1232T_01289</name>
</gene>
<keyword evidence="6 7" id="KW-0472">Membrane</keyword>
<feature type="transmembrane region" description="Helical" evidence="7">
    <location>
        <begin position="338"/>
        <end position="358"/>
    </location>
</feature>
<evidence type="ECO:0000256" key="7">
    <source>
        <dbReference type="SAM" id="Phobius"/>
    </source>
</evidence>
<feature type="transmembrane region" description="Helical" evidence="7">
    <location>
        <begin position="147"/>
        <end position="167"/>
    </location>
</feature>
<dbReference type="InterPro" id="IPR022324">
    <property type="entry name" value="Bacilysin_exporter_BacE_put"/>
</dbReference>
<feature type="domain" description="Major facilitator superfamily (MFS) profile" evidence="8">
    <location>
        <begin position="16"/>
        <end position="428"/>
    </location>
</feature>
<dbReference type="EMBL" id="FUGE01000130">
    <property type="protein sequence ID" value="SJM71634.1"/>
    <property type="molecule type" value="Genomic_DNA"/>
</dbReference>
<reference evidence="9 10" key="1">
    <citation type="submission" date="2017-02" db="EMBL/GenBank/DDBJ databases">
        <authorList>
            <person name="Peterson S.W."/>
        </authorList>
    </citation>
    <scope>NUCLEOTIDE SEQUENCE [LARGE SCALE GENOMIC DNA]</scope>
    <source>
        <strain evidence="9">Psychrobacter_piechaudii</strain>
    </source>
</reference>
<evidence type="ECO:0000313" key="9">
    <source>
        <dbReference type="EMBL" id="SJM71634.1"/>
    </source>
</evidence>
<dbReference type="PANTHER" id="PTHR43266">
    <property type="entry name" value="MACROLIDE-EFFLUX PROTEIN"/>
    <property type="match status" value="1"/>
</dbReference>
<feature type="transmembrane region" description="Helical" evidence="7">
    <location>
        <begin position="262"/>
        <end position="282"/>
    </location>
</feature>
<dbReference type="InterPro" id="IPR036259">
    <property type="entry name" value="MFS_trans_sf"/>
</dbReference>
<dbReference type="Proteomes" id="UP000188357">
    <property type="component" value="Unassembled WGS sequence"/>
</dbReference>
<feature type="transmembrane region" description="Helical" evidence="7">
    <location>
        <begin position="221"/>
        <end position="242"/>
    </location>
</feature>